<reference evidence="2" key="1">
    <citation type="submission" date="2023-09" db="UniProtKB">
        <authorList>
            <consortium name="Ensembl"/>
        </authorList>
    </citation>
    <scope>IDENTIFICATION</scope>
</reference>
<keyword evidence="1" id="KW-0812">Transmembrane</keyword>
<keyword evidence="1" id="KW-1133">Transmembrane helix</keyword>
<dbReference type="Ensembl" id="ENSCCNT00000011086.1">
    <property type="protein sequence ID" value="ENSCCNP00000008405.1"/>
    <property type="gene ID" value="ENSCCNG00000008912.1"/>
</dbReference>
<keyword evidence="1" id="KW-0472">Membrane</keyword>
<dbReference type="AlphaFoldDB" id="A0A8C0WDI0"/>
<accession>A0A8C0WDI0</accession>
<name>A0A8C0WDI0_CASCN</name>
<evidence type="ECO:0000313" key="2">
    <source>
        <dbReference type="Ensembl" id="ENSCCNP00000008405.1"/>
    </source>
</evidence>
<evidence type="ECO:0000256" key="1">
    <source>
        <dbReference type="SAM" id="Phobius"/>
    </source>
</evidence>
<proteinExistence type="predicted"/>
<sequence length="64" mass="7523">MLLQDNNDDTEDVSLFDAEETINRPKKIQNQGLFFHLNTFFKKSNIVFILSFYFLSTELALESM</sequence>
<organism evidence="2">
    <name type="scientific">Castor canadensis</name>
    <name type="common">American beaver</name>
    <dbReference type="NCBI Taxonomy" id="51338"/>
    <lineage>
        <taxon>Eukaryota</taxon>
        <taxon>Metazoa</taxon>
        <taxon>Chordata</taxon>
        <taxon>Craniata</taxon>
        <taxon>Vertebrata</taxon>
        <taxon>Euteleostomi</taxon>
        <taxon>Mammalia</taxon>
        <taxon>Eutheria</taxon>
        <taxon>Euarchontoglires</taxon>
        <taxon>Glires</taxon>
        <taxon>Rodentia</taxon>
        <taxon>Castorimorpha</taxon>
        <taxon>Castoridae</taxon>
        <taxon>Castor</taxon>
    </lineage>
</organism>
<protein>
    <submittedName>
        <fullName evidence="2">Uncharacterized protein</fullName>
    </submittedName>
</protein>
<feature type="transmembrane region" description="Helical" evidence="1">
    <location>
        <begin position="33"/>
        <end position="55"/>
    </location>
</feature>